<comment type="caution">
    <text evidence="1">The sequence shown here is derived from an EMBL/GenBank/DDBJ whole genome shotgun (WGS) entry which is preliminary data.</text>
</comment>
<dbReference type="RefSeq" id="WP_379560405.1">
    <property type="nucleotide sequence ID" value="NZ_JBHUMX010000005.1"/>
</dbReference>
<gene>
    <name evidence="1" type="ORF">ACFSUN_02950</name>
</gene>
<evidence type="ECO:0000313" key="2">
    <source>
        <dbReference type="Proteomes" id="UP001597451"/>
    </source>
</evidence>
<accession>A0ABW5PX88</accession>
<reference evidence="2" key="1">
    <citation type="journal article" date="2019" name="Int. J. Syst. Evol. Microbiol.">
        <title>The Global Catalogue of Microorganisms (GCM) 10K type strain sequencing project: providing services to taxonomists for standard genome sequencing and annotation.</title>
        <authorList>
            <consortium name="The Broad Institute Genomics Platform"/>
            <consortium name="The Broad Institute Genome Sequencing Center for Infectious Disease"/>
            <person name="Wu L."/>
            <person name="Ma J."/>
        </authorList>
    </citation>
    <scope>NUCLEOTIDE SEQUENCE [LARGE SCALE GENOMIC DNA]</scope>
    <source>
        <strain evidence="2">TISTR 1858</strain>
    </source>
</reference>
<dbReference type="EMBL" id="JBHUMX010000005">
    <property type="protein sequence ID" value="MFD2627750.1"/>
    <property type="molecule type" value="Genomic_DNA"/>
</dbReference>
<dbReference type="Proteomes" id="UP001597451">
    <property type="component" value="Unassembled WGS sequence"/>
</dbReference>
<protein>
    <submittedName>
        <fullName evidence="1">Uncharacterized protein</fullName>
    </submittedName>
</protein>
<sequence>SSVRKIKEGRLKPALPANADIPLMQGHETLSQLILPLATWARRIRVMPTLPQDEANLVGVP</sequence>
<name>A0ABW5PX88_9BACI</name>
<evidence type="ECO:0000313" key="1">
    <source>
        <dbReference type="EMBL" id="MFD2627750.1"/>
    </source>
</evidence>
<feature type="non-terminal residue" evidence="1">
    <location>
        <position position="1"/>
    </location>
</feature>
<keyword evidence="2" id="KW-1185">Reference proteome</keyword>
<proteinExistence type="predicted"/>
<organism evidence="1 2">
    <name type="scientific">Oceanobacillus kapialis</name>
    <dbReference type="NCBI Taxonomy" id="481353"/>
    <lineage>
        <taxon>Bacteria</taxon>
        <taxon>Bacillati</taxon>
        <taxon>Bacillota</taxon>
        <taxon>Bacilli</taxon>
        <taxon>Bacillales</taxon>
        <taxon>Bacillaceae</taxon>
        <taxon>Oceanobacillus</taxon>
    </lineage>
</organism>